<dbReference type="SUPFAM" id="SSF74650">
    <property type="entry name" value="Galactose mutarotase-like"/>
    <property type="match status" value="1"/>
</dbReference>
<accession>A0AAD5YAG5</accession>
<feature type="domain" description="Glycoside hydrolase family 31 TIM barrel" evidence="8">
    <location>
        <begin position="327"/>
        <end position="745"/>
    </location>
</feature>
<comment type="caution">
    <text evidence="10">The sequence shown here is derived from an EMBL/GenBank/DDBJ whole genome shotgun (WGS) entry which is preliminary data.</text>
</comment>
<dbReference type="PROSITE" id="PS00129">
    <property type="entry name" value="GLYCOSYL_HYDROL_F31_1"/>
    <property type="match status" value="1"/>
</dbReference>
<evidence type="ECO:0000256" key="4">
    <source>
        <dbReference type="ARBA" id="ARBA00023180"/>
    </source>
</evidence>
<evidence type="ECO:0000256" key="6">
    <source>
        <dbReference type="RuleBase" id="RU361185"/>
    </source>
</evidence>
<evidence type="ECO:0000313" key="11">
    <source>
        <dbReference type="Proteomes" id="UP001212997"/>
    </source>
</evidence>
<dbReference type="InterPro" id="IPR017853">
    <property type="entry name" value="GH"/>
</dbReference>
<dbReference type="PROSITE" id="PS00707">
    <property type="entry name" value="GLYCOSYL_HYDROL_F31_2"/>
    <property type="match status" value="1"/>
</dbReference>
<keyword evidence="3 6" id="KW-0378">Hydrolase</keyword>
<evidence type="ECO:0000313" key="10">
    <source>
        <dbReference type="EMBL" id="KAJ3479212.1"/>
    </source>
</evidence>
<keyword evidence="2 7" id="KW-0732">Signal</keyword>
<protein>
    <recommendedName>
        <fullName evidence="12">Alpha-glucosidase</fullName>
    </recommendedName>
</protein>
<dbReference type="GO" id="GO:0004553">
    <property type="term" value="F:hydrolase activity, hydrolyzing O-glycosyl compounds"/>
    <property type="evidence" value="ECO:0007669"/>
    <property type="project" value="InterPro"/>
</dbReference>
<dbReference type="AlphaFoldDB" id="A0AAD5YAG5"/>
<name>A0AAD5YAG5_9APHY</name>
<comment type="similarity">
    <text evidence="1 6">Belongs to the glycosyl hydrolase 31 family.</text>
</comment>
<evidence type="ECO:0000256" key="5">
    <source>
        <dbReference type="ARBA" id="ARBA00023295"/>
    </source>
</evidence>
<dbReference type="Proteomes" id="UP001212997">
    <property type="component" value="Unassembled WGS sequence"/>
</dbReference>
<dbReference type="Pfam" id="PF01055">
    <property type="entry name" value="Glyco_hydro_31_2nd"/>
    <property type="match status" value="1"/>
</dbReference>
<dbReference type="Gene3D" id="2.60.40.1760">
    <property type="entry name" value="glycosyl hydrolase (family 31)"/>
    <property type="match status" value="1"/>
</dbReference>
<keyword evidence="4" id="KW-0325">Glycoprotein</keyword>
<dbReference type="PANTHER" id="PTHR22762:SF133">
    <property type="entry name" value="P-TYPE DOMAIN-CONTAINING PROTEIN"/>
    <property type="match status" value="1"/>
</dbReference>
<dbReference type="CDD" id="cd14752">
    <property type="entry name" value="GH31_N"/>
    <property type="match status" value="1"/>
</dbReference>
<dbReference type="InterPro" id="IPR030459">
    <property type="entry name" value="Glyco_hydro_31_CS"/>
</dbReference>
<dbReference type="GO" id="GO:0005975">
    <property type="term" value="P:carbohydrate metabolic process"/>
    <property type="evidence" value="ECO:0007669"/>
    <property type="project" value="InterPro"/>
</dbReference>
<dbReference type="InterPro" id="IPR030458">
    <property type="entry name" value="Glyco_hydro_31_AS"/>
</dbReference>
<proteinExistence type="inferred from homology"/>
<dbReference type="InterPro" id="IPR048395">
    <property type="entry name" value="Glyco_hydro_31_C"/>
</dbReference>
<dbReference type="InterPro" id="IPR000322">
    <property type="entry name" value="Glyco_hydro_31_TIM"/>
</dbReference>
<dbReference type="SUPFAM" id="SSF51445">
    <property type="entry name" value="(Trans)glycosidases"/>
    <property type="match status" value="1"/>
</dbReference>
<dbReference type="GO" id="GO:0030246">
    <property type="term" value="F:carbohydrate binding"/>
    <property type="evidence" value="ECO:0007669"/>
    <property type="project" value="InterPro"/>
</dbReference>
<dbReference type="PANTHER" id="PTHR22762">
    <property type="entry name" value="ALPHA-GLUCOSIDASE"/>
    <property type="match status" value="1"/>
</dbReference>
<dbReference type="Gene3D" id="2.60.40.1180">
    <property type="entry name" value="Golgi alpha-mannosidase II"/>
    <property type="match status" value="2"/>
</dbReference>
<dbReference type="InterPro" id="IPR011013">
    <property type="entry name" value="Gal_mutarotase_sf_dom"/>
</dbReference>
<sequence length="969" mass="107119">MIAGLFAGGIWLLTSIASVLGEQTPTTKGDNLTYHFAENDETLALNVSKCPGYNLIGMRESMSGFTATLDLAGPSCNAFGKDVTSLTLEVTYETDSRLHVNIFDNDKSQFIIPSSVISFPPAPTVSHEKTSDLAFNYEASPFAFWITRRSEPKAEPLFDTRISSLPPTPLPPVIPQDNSTALDGFPLVFEDQYLQLTSALPVGANIYGLGEIVASSGFRRDVGDHGAGTIQTMWARDAADPIDENIYGSHPIYLEHRYDELDNSAKSHGVFLFSASGSDILLLTPPGSSKSLIQYRQIGGTLDFYFFSGPSPQQVVEQYGELIGLPTWQPAFGFGFHLCRWGYPNVSETRDVVNRMREAQVPLEVMWNDIDLYHAVRDFTTDPISFPIDEVSAFIKDLHSNDQHFIPILDAAIAKQVNSTDFYDPYIRGAELDVFIKNPDGTEYVGQVWPGYTVFPDWFSENTQQYWTEAITNWSRSGVDFSGIWLDMNEAASFCDGSCGTGANISDTSLPFPLPGDPDDLVTDYPEGYDSSRWGPSGNYTINGTLTYGVDDQSITKRGTGAGDQDGVDLNEPPYAIHNGNGRLSLRTLATNATHKGGYAELDVHNLWGLMEEKATHLALNSLHPGKRPFLISRSTFPSAGKWTGHWLGDNFSKWQYMYFNIQGTLQFQLFQIPFVGADTCGFNGNTDEELCNRWMQLSAFMPFYRNHNERGALSQEPFRWDSVADAARKAIQVRYSLLPYWYTLFANASMFGSSPVRPLFFEFPKEKELFGVDQQYLIGRDILVTPVLTPNASTVDGIFPGRGTVIWRDWYTQDVVDANSGGNTTLPAPLGHINVHIRDGSAILLHSKPAYTIAETRRGPYSLLISLSTSHEAAGTAYVDDGESIPPTPNKTLSFRASQRGASILSQGSFHIEQKLDSVTVLGITKKPGKVEVQGKPITNFGYDGVKGQLLIKNLNVDLNGQVSMQWL</sequence>
<evidence type="ECO:0000259" key="9">
    <source>
        <dbReference type="Pfam" id="PF21365"/>
    </source>
</evidence>
<evidence type="ECO:0000256" key="3">
    <source>
        <dbReference type="ARBA" id="ARBA00022801"/>
    </source>
</evidence>
<keyword evidence="5 6" id="KW-0326">Glycosidase</keyword>
<evidence type="ECO:0000256" key="1">
    <source>
        <dbReference type="ARBA" id="ARBA00007806"/>
    </source>
</evidence>
<evidence type="ECO:0000259" key="8">
    <source>
        <dbReference type="Pfam" id="PF01055"/>
    </source>
</evidence>
<evidence type="ECO:0000256" key="2">
    <source>
        <dbReference type="ARBA" id="ARBA00022729"/>
    </source>
</evidence>
<keyword evidence="11" id="KW-1185">Reference proteome</keyword>
<dbReference type="InterPro" id="IPR013780">
    <property type="entry name" value="Glyco_hydro_b"/>
</dbReference>
<dbReference type="CDD" id="cd06602">
    <property type="entry name" value="GH31_MGAM_SI_GAA"/>
    <property type="match status" value="1"/>
</dbReference>
<evidence type="ECO:0008006" key="12">
    <source>
        <dbReference type="Google" id="ProtNLM"/>
    </source>
</evidence>
<reference evidence="10" key="1">
    <citation type="submission" date="2022-07" db="EMBL/GenBank/DDBJ databases">
        <title>Genome Sequence of Physisporinus lineatus.</title>
        <authorList>
            <person name="Buettner E."/>
        </authorList>
    </citation>
    <scope>NUCLEOTIDE SEQUENCE</scope>
    <source>
        <strain evidence="10">VT162</strain>
    </source>
</reference>
<dbReference type="SUPFAM" id="SSF51011">
    <property type="entry name" value="Glycosyl hydrolase domain"/>
    <property type="match status" value="1"/>
</dbReference>
<gene>
    <name evidence="10" type="ORF">NLI96_g9219</name>
</gene>
<feature type="domain" description="Glycosyl hydrolase family 31 C-terminal" evidence="9">
    <location>
        <begin position="753"/>
        <end position="844"/>
    </location>
</feature>
<feature type="signal peptide" evidence="7">
    <location>
        <begin position="1"/>
        <end position="21"/>
    </location>
</feature>
<dbReference type="Gene3D" id="3.20.20.80">
    <property type="entry name" value="Glycosidases"/>
    <property type="match status" value="2"/>
</dbReference>
<feature type="chain" id="PRO_5042223912" description="Alpha-glucosidase" evidence="7">
    <location>
        <begin position="22"/>
        <end position="969"/>
    </location>
</feature>
<dbReference type="EMBL" id="JANAWD010000455">
    <property type="protein sequence ID" value="KAJ3479212.1"/>
    <property type="molecule type" value="Genomic_DNA"/>
</dbReference>
<dbReference type="Pfam" id="PF21365">
    <property type="entry name" value="Glyco_hydro_31_3rd"/>
    <property type="match status" value="1"/>
</dbReference>
<organism evidence="10 11">
    <name type="scientific">Meripilus lineatus</name>
    <dbReference type="NCBI Taxonomy" id="2056292"/>
    <lineage>
        <taxon>Eukaryota</taxon>
        <taxon>Fungi</taxon>
        <taxon>Dikarya</taxon>
        <taxon>Basidiomycota</taxon>
        <taxon>Agaricomycotina</taxon>
        <taxon>Agaricomycetes</taxon>
        <taxon>Polyporales</taxon>
        <taxon>Meripilaceae</taxon>
        <taxon>Meripilus</taxon>
    </lineage>
</organism>
<evidence type="ECO:0000256" key="7">
    <source>
        <dbReference type="SAM" id="SignalP"/>
    </source>
</evidence>